<name>A0A2N9YHZ8_9GAMM</name>
<dbReference type="OrthoDB" id="5676440at2"/>
<keyword evidence="2" id="KW-1185">Reference proteome</keyword>
<sequence length="125" mass="14270">MKPPTPPGWFAQRIISGIQAMYLLNLNNRPASDQVTVTAELWINILWGKNINWDKTLDSERLAKGFQRACAECTEWIAPAKFMEYLPARVYPIALPPPTTSPEKARENLERLYRLIGSMPNKNRG</sequence>
<dbReference type="Proteomes" id="UP000234271">
    <property type="component" value="Chromosome"/>
</dbReference>
<dbReference type="EMBL" id="CP018889">
    <property type="protein sequence ID" value="AUI69846.1"/>
    <property type="molecule type" value="Genomic_DNA"/>
</dbReference>
<evidence type="ECO:0000313" key="2">
    <source>
        <dbReference type="Proteomes" id="UP000234271"/>
    </source>
</evidence>
<dbReference type="AlphaFoldDB" id="A0A2N9YHZ8"/>
<dbReference type="RefSeq" id="WP_062152228.1">
    <property type="nucleotide sequence ID" value="NZ_CP012373.2"/>
</dbReference>
<protein>
    <submittedName>
        <fullName evidence="1">Uncharacterized protein</fullName>
    </submittedName>
</protein>
<organism evidence="1 2">
    <name type="scientific">Beggiatoa leptomitoformis</name>
    <dbReference type="NCBI Taxonomy" id="288004"/>
    <lineage>
        <taxon>Bacteria</taxon>
        <taxon>Pseudomonadati</taxon>
        <taxon>Pseudomonadota</taxon>
        <taxon>Gammaproteobacteria</taxon>
        <taxon>Thiotrichales</taxon>
        <taxon>Thiotrichaceae</taxon>
        <taxon>Beggiatoa</taxon>
    </lineage>
</organism>
<evidence type="ECO:0000313" key="1">
    <source>
        <dbReference type="EMBL" id="AUI69846.1"/>
    </source>
</evidence>
<reference evidence="2" key="1">
    <citation type="submission" date="2016-12" db="EMBL/GenBank/DDBJ databases">
        <title>Complete Genome Sequence of Beggiatoa leptomitiformis D-401.</title>
        <authorList>
            <person name="Fomenkov A."/>
            <person name="Vincze T."/>
            <person name="Grabovich M."/>
            <person name="Anton B.P."/>
            <person name="Dubinina G."/>
            <person name="Orlova M."/>
            <person name="Belousova E."/>
            <person name="Roberts R.J."/>
        </authorList>
    </citation>
    <scope>NUCLEOTIDE SEQUENCE [LARGE SCALE GENOMIC DNA]</scope>
    <source>
        <strain evidence="2">D-401</strain>
    </source>
</reference>
<accession>A0A2N9YHZ8</accession>
<proteinExistence type="predicted"/>
<gene>
    <name evidence="1" type="ORF">BLE401_14875</name>
</gene>